<dbReference type="PANTHER" id="PTHR33159:SF101">
    <property type="entry name" value="OS04G0379600 PROTEIN"/>
    <property type="match status" value="1"/>
</dbReference>
<evidence type="ECO:0000313" key="3">
    <source>
        <dbReference type="EMBL" id="GAA0149932.1"/>
    </source>
</evidence>
<gene>
    <name evidence="3" type="ORF">LIER_08984</name>
</gene>
<evidence type="ECO:0000259" key="2">
    <source>
        <dbReference type="Pfam" id="PF05627"/>
    </source>
</evidence>
<protein>
    <recommendedName>
        <fullName evidence="2">RIN4 pathogenic type III effector avirulence factor Avr cleavage site domain-containing protein</fullName>
    </recommendedName>
</protein>
<dbReference type="Proteomes" id="UP001454036">
    <property type="component" value="Unassembled WGS sequence"/>
</dbReference>
<feature type="compositionally biased region" description="Basic and acidic residues" evidence="1">
    <location>
        <begin position="98"/>
        <end position="145"/>
    </location>
</feature>
<dbReference type="AlphaFoldDB" id="A0AAV3PDW6"/>
<feature type="region of interest" description="Disordered" evidence="1">
    <location>
        <begin position="20"/>
        <end position="248"/>
    </location>
</feature>
<sequence>MPKFGDWESEDNVPYSIVFENARKDKKGGKPNSSDLRDFSDSETPGKVGLHDLDAGHDESESMESVASHLHSNPRSRRTSVGSHPQRHDGAVSGVSKPDIEEPKLSVMPRHEHQLSQEEGDPRKPTDAPLHHDIAVRKSNNDSAHHFSGLSAGDTPKRATRHSAGSDRSSVEHSPLHPQTHARTGGKVSGVSSPSWERRGSSGGTHGLTPSTPERSRLRSVTRGDETPDNGPIIPKFGEWDENDPSSAEVYSQVFSKVREEKHNTGDGRVHVTPTEASSSTSGHRRNKNDNSKQSCGCIPWGRS</sequence>
<reference evidence="3 4" key="1">
    <citation type="submission" date="2024-01" db="EMBL/GenBank/DDBJ databases">
        <title>The complete chloroplast genome sequence of Lithospermum erythrorhizon: insights into the phylogenetic relationship among Boraginaceae species and the maternal lineages of purple gromwells.</title>
        <authorList>
            <person name="Okada T."/>
            <person name="Watanabe K."/>
        </authorList>
    </citation>
    <scope>NUCLEOTIDE SEQUENCE [LARGE SCALE GENOMIC DNA]</scope>
</reference>
<feature type="compositionally biased region" description="Basic and acidic residues" evidence="1">
    <location>
        <begin position="214"/>
        <end position="226"/>
    </location>
</feature>
<dbReference type="InterPro" id="IPR040387">
    <property type="entry name" value="RIN4/NOI4"/>
</dbReference>
<dbReference type="InterPro" id="IPR008700">
    <property type="entry name" value="TypeIII_avirulence_cleave"/>
</dbReference>
<accession>A0AAV3PDW6</accession>
<dbReference type="GO" id="GO:0005886">
    <property type="term" value="C:plasma membrane"/>
    <property type="evidence" value="ECO:0007669"/>
    <property type="project" value="TreeGrafter"/>
</dbReference>
<feature type="compositionally biased region" description="Basic and acidic residues" evidence="1">
    <location>
        <begin position="260"/>
        <end position="270"/>
    </location>
</feature>
<dbReference type="PANTHER" id="PTHR33159">
    <property type="entry name" value="RPM1-INTERACTING PROTEIN 4 (RIN4) FAMILY PROTEIN"/>
    <property type="match status" value="1"/>
</dbReference>
<dbReference type="EMBL" id="BAABME010001495">
    <property type="protein sequence ID" value="GAA0149932.1"/>
    <property type="molecule type" value="Genomic_DNA"/>
</dbReference>
<organism evidence="3 4">
    <name type="scientific">Lithospermum erythrorhizon</name>
    <name type="common">Purple gromwell</name>
    <name type="synonym">Lithospermum officinale var. erythrorhizon</name>
    <dbReference type="NCBI Taxonomy" id="34254"/>
    <lineage>
        <taxon>Eukaryota</taxon>
        <taxon>Viridiplantae</taxon>
        <taxon>Streptophyta</taxon>
        <taxon>Embryophyta</taxon>
        <taxon>Tracheophyta</taxon>
        <taxon>Spermatophyta</taxon>
        <taxon>Magnoliopsida</taxon>
        <taxon>eudicotyledons</taxon>
        <taxon>Gunneridae</taxon>
        <taxon>Pentapetalae</taxon>
        <taxon>asterids</taxon>
        <taxon>lamiids</taxon>
        <taxon>Boraginales</taxon>
        <taxon>Boraginaceae</taxon>
        <taxon>Boraginoideae</taxon>
        <taxon>Lithospermeae</taxon>
        <taxon>Lithospermum</taxon>
    </lineage>
</organism>
<evidence type="ECO:0000256" key="1">
    <source>
        <dbReference type="SAM" id="MobiDB-lite"/>
    </source>
</evidence>
<feature type="region of interest" description="Disordered" evidence="1">
    <location>
        <begin position="260"/>
        <end position="304"/>
    </location>
</feature>
<name>A0AAV3PDW6_LITER</name>
<feature type="domain" description="RIN4 pathogenic type III effector avirulence factor Avr cleavage site" evidence="2">
    <location>
        <begin position="230"/>
        <end position="262"/>
    </location>
</feature>
<feature type="domain" description="RIN4 pathogenic type III effector avirulence factor Avr cleavage site" evidence="2">
    <location>
        <begin position="2"/>
        <end position="27"/>
    </location>
</feature>
<keyword evidence="4" id="KW-1185">Reference proteome</keyword>
<proteinExistence type="predicted"/>
<dbReference type="Pfam" id="PF05627">
    <property type="entry name" value="AvrRpt-cleavage"/>
    <property type="match status" value="2"/>
</dbReference>
<comment type="caution">
    <text evidence="3">The sequence shown here is derived from an EMBL/GenBank/DDBJ whole genome shotgun (WGS) entry which is preliminary data.</text>
</comment>
<feature type="compositionally biased region" description="Basic and acidic residues" evidence="1">
    <location>
        <begin position="49"/>
        <end position="60"/>
    </location>
</feature>
<evidence type="ECO:0000313" key="4">
    <source>
        <dbReference type="Proteomes" id="UP001454036"/>
    </source>
</evidence>